<name>A0A4R3KVY7_9FIRM</name>
<evidence type="ECO:0000313" key="2">
    <source>
        <dbReference type="EMBL" id="TCS88549.1"/>
    </source>
</evidence>
<dbReference type="OrthoDB" id="9813450at2"/>
<organism evidence="2 3">
    <name type="scientific">Keratinibaculum paraultunense</name>
    <dbReference type="NCBI Taxonomy" id="1278232"/>
    <lineage>
        <taxon>Bacteria</taxon>
        <taxon>Bacillati</taxon>
        <taxon>Bacillota</taxon>
        <taxon>Tissierellia</taxon>
        <taxon>Tissierellales</taxon>
        <taxon>Tepidimicrobiaceae</taxon>
        <taxon>Keratinibaculum</taxon>
    </lineage>
</organism>
<reference evidence="2 3" key="1">
    <citation type="submission" date="2019-03" db="EMBL/GenBank/DDBJ databases">
        <title>Genomic Encyclopedia of Type Strains, Phase IV (KMG-IV): sequencing the most valuable type-strain genomes for metagenomic binning, comparative biology and taxonomic classification.</title>
        <authorList>
            <person name="Goeker M."/>
        </authorList>
    </citation>
    <scope>NUCLEOTIDE SEQUENCE [LARGE SCALE GENOMIC DNA]</scope>
    <source>
        <strain evidence="2 3">DSM 26752</strain>
    </source>
</reference>
<dbReference type="InterPro" id="IPR008258">
    <property type="entry name" value="Transglycosylase_SLT_dom_1"/>
</dbReference>
<evidence type="ECO:0000259" key="1">
    <source>
        <dbReference type="Pfam" id="PF01464"/>
    </source>
</evidence>
<dbReference type="EMBL" id="SMAE01000008">
    <property type="protein sequence ID" value="TCS88549.1"/>
    <property type="molecule type" value="Genomic_DNA"/>
</dbReference>
<dbReference type="Gene3D" id="1.10.530.10">
    <property type="match status" value="1"/>
</dbReference>
<sequence>MSKKAASFLLVFLILFSFINVGLCAKNNLSRKEVESLIEEVAIKRGIPSVILKSIASVESSLEQFDRRGRPKVSRGGHIGIMQVNGKNKKYNSTKLRNDPLYNIESGADHLLDKWEYANKNMPQIGNMDPNILEHWYFALWAYNGLLDRNNPNANYNKTYQDKIYRVALKEFGQKITPIDRKYLPKKGVPKKGKKIPTPKVYHEGDILKYSPEDKVVVDGKNFLSLLDKPYGKEIGRVKKDSTMTIIEGPNLNNGFYFYKVQVDGKKDIGWVYGNWISKVNDS</sequence>
<dbReference type="Pfam" id="PF01464">
    <property type="entry name" value="SLT"/>
    <property type="match status" value="1"/>
</dbReference>
<comment type="caution">
    <text evidence="2">The sequence shown here is derived from an EMBL/GenBank/DDBJ whole genome shotgun (WGS) entry which is preliminary data.</text>
</comment>
<evidence type="ECO:0000313" key="3">
    <source>
        <dbReference type="Proteomes" id="UP000294567"/>
    </source>
</evidence>
<keyword evidence="3" id="KW-1185">Reference proteome</keyword>
<feature type="domain" description="Transglycosylase SLT" evidence="1">
    <location>
        <begin position="37"/>
        <end position="163"/>
    </location>
</feature>
<dbReference type="InterPro" id="IPR023346">
    <property type="entry name" value="Lysozyme-like_dom_sf"/>
</dbReference>
<dbReference type="Proteomes" id="UP000294567">
    <property type="component" value="Unassembled WGS sequence"/>
</dbReference>
<proteinExistence type="predicted"/>
<protein>
    <submittedName>
        <fullName evidence="2">Transglycosylase-like protein with SLT domain</fullName>
    </submittedName>
</protein>
<dbReference type="RefSeq" id="WP_132028078.1">
    <property type="nucleotide sequence ID" value="NZ_CP068564.1"/>
</dbReference>
<gene>
    <name evidence="2" type="ORF">EDD65_10884</name>
</gene>
<accession>A0A4R3KVY7</accession>
<dbReference type="AlphaFoldDB" id="A0A4R3KVY7"/>
<dbReference type="SUPFAM" id="SSF53955">
    <property type="entry name" value="Lysozyme-like"/>
    <property type="match status" value="1"/>
</dbReference>